<accession>A0ABN8Q0H7</accession>
<dbReference type="SUPFAM" id="SSF54236">
    <property type="entry name" value="Ubiquitin-like"/>
    <property type="match status" value="1"/>
</dbReference>
<feature type="compositionally biased region" description="Polar residues" evidence="1">
    <location>
        <begin position="878"/>
        <end position="896"/>
    </location>
</feature>
<dbReference type="PROSITE" id="PS50003">
    <property type="entry name" value="PH_DOMAIN"/>
    <property type="match status" value="1"/>
</dbReference>
<gene>
    <name evidence="4" type="ORF">PLOB_00049945</name>
</gene>
<evidence type="ECO:0000256" key="1">
    <source>
        <dbReference type="SAM" id="MobiDB-lite"/>
    </source>
</evidence>
<dbReference type="PRINTS" id="PR01217">
    <property type="entry name" value="PRICHEXTENSN"/>
</dbReference>
<feature type="compositionally biased region" description="Polar residues" evidence="1">
    <location>
        <begin position="496"/>
        <end position="511"/>
    </location>
</feature>
<feature type="compositionally biased region" description="Polar residues" evidence="1">
    <location>
        <begin position="555"/>
        <end position="569"/>
    </location>
</feature>
<feature type="compositionally biased region" description="Acidic residues" evidence="1">
    <location>
        <begin position="31"/>
        <end position="43"/>
    </location>
</feature>
<sequence length="896" mass="98963">MDGEGSDTQASPEVTPASSENDLLANKSEDSLEEEEEEDDDDIDKMLNELATFQEELEQKSQIPPEIESPDVLTYVPPSQPLDQFRFSIMNIMRTGEVDLDALLEDLCIMEKDMNSGSETESVLSPSPGGNSPISPTVKVSKDVLSRLESVQEETRELTLEEQQERIKAEKIRIALEKLRAARVKKLVVKVYNDDDPTSKTVAIDQTWTAWEVCKKMMRKNDSEPDPNWVLIERIPQLSIERLLEDHESVVDVVSSWPWDSQNKLILNNRREKYAVFRNPQNFLLSSDTSIGAAQLAEKSKDILLQECFQKDSTRLPELDGSLYLKEGKKSWKKHYFVLRASGIYYTPKGKTKSSRDIVCLMKFEHVSIYNGVGFKKKLKAPTDHCFVLKHPQFHDLDSKAVRCFCAEDVKTMQRWVVGIRLAKFGYKMLLDYTDTQEEMDKLAFSLDRVTFTRASSFSAGENVESPTNKTQVEPPKDYQTLKAKSQSERIKDSVGLSSVHPSGTMSFSVNKSKVQAKKPSKKIGNLFSDAWKKGTVIEKMSTAGPPISPDPPSVHSTGGDTPNTLDNRTFNIENIGMQTVDEEKEDDSPTTEQVEQVQFESQSTLVLDPPPPPRKSFSKKQQEEPTQPTDKVNEEQEKERNGERSSRSSSKRSRKTRAESPPPPPPSPPTDRAQKPPPSSPSEPAQKPPPSTPTEPAQKPPPSPPKVLAQPPPPPPPPPPLPPPLPSHRKPSGKDNAAVNHEQDSSTSPQSPGPSKSSSSTPPPVPPKSATPRTSSQLSDSANAFPRPTSQTSDHEVFVDSLSAPTSRLLSTSMEEMPPPPPSGDSQEDADVELPPPPPEVLLEEKQNVTLGNGRDRSTSGGKAPPVVKPKPVRPRNGSTGVPGQPRTSSSSGNT</sequence>
<dbReference type="PROSITE" id="PS50200">
    <property type="entry name" value="RA"/>
    <property type="match status" value="1"/>
</dbReference>
<dbReference type="Proteomes" id="UP001159405">
    <property type="component" value="Unassembled WGS sequence"/>
</dbReference>
<evidence type="ECO:0000259" key="3">
    <source>
        <dbReference type="PROSITE" id="PS50200"/>
    </source>
</evidence>
<name>A0ABN8Q0H7_9CNID</name>
<feature type="region of interest" description="Disordered" evidence="1">
    <location>
        <begin position="118"/>
        <end position="137"/>
    </location>
</feature>
<dbReference type="InterPro" id="IPR039664">
    <property type="entry name" value="GRB/APBB1IP"/>
</dbReference>
<evidence type="ECO:0000259" key="2">
    <source>
        <dbReference type="PROSITE" id="PS50003"/>
    </source>
</evidence>
<organism evidence="4 5">
    <name type="scientific">Porites lobata</name>
    <dbReference type="NCBI Taxonomy" id="104759"/>
    <lineage>
        <taxon>Eukaryota</taxon>
        <taxon>Metazoa</taxon>
        <taxon>Cnidaria</taxon>
        <taxon>Anthozoa</taxon>
        <taxon>Hexacorallia</taxon>
        <taxon>Scleractinia</taxon>
        <taxon>Fungiina</taxon>
        <taxon>Poritidae</taxon>
        <taxon>Porites</taxon>
    </lineage>
</organism>
<feature type="region of interest" description="Disordered" evidence="1">
    <location>
        <begin position="581"/>
        <end position="896"/>
    </location>
</feature>
<feature type="compositionally biased region" description="Low complexity" evidence="1">
    <location>
        <begin position="591"/>
        <end position="605"/>
    </location>
</feature>
<dbReference type="InterPro" id="IPR011993">
    <property type="entry name" value="PH-like_dom_sf"/>
</dbReference>
<evidence type="ECO:0000313" key="4">
    <source>
        <dbReference type="EMBL" id="CAH3154145.1"/>
    </source>
</evidence>
<feature type="compositionally biased region" description="Polar residues" evidence="1">
    <location>
        <begin position="804"/>
        <end position="813"/>
    </location>
</feature>
<feature type="region of interest" description="Disordered" evidence="1">
    <location>
        <begin position="541"/>
        <end position="569"/>
    </location>
</feature>
<keyword evidence="5" id="KW-1185">Reference proteome</keyword>
<dbReference type="SUPFAM" id="SSF50729">
    <property type="entry name" value="PH domain-like"/>
    <property type="match status" value="1"/>
</dbReference>
<evidence type="ECO:0000313" key="5">
    <source>
        <dbReference type="Proteomes" id="UP001159405"/>
    </source>
</evidence>
<feature type="compositionally biased region" description="Low complexity" evidence="1">
    <location>
        <begin position="125"/>
        <end position="136"/>
    </location>
</feature>
<feature type="compositionally biased region" description="Polar residues" evidence="1">
    <location>
        <begin position="1"/>
        <end position="21"/>
    </location>
</feature>
<feature type="region of interest" description="Disordered" evidence="1">
    <location>
        <begin position="461"/>
        <end position="521"/>
    </location>
</feature>
<dbReference type="InterPro" id="IPR000159">
    <property type="entry name" value="RA_dom"/>
</dbReference>
<proteinExistence type="predicted"/>
<dbReference type="Gene3D" id="3.10.20.90">
    <property type="entry name" value="Phosphatidylinositol 3-kinase Catalytic Subunit, Chain A, domain 1"/>
    <property type="match status" value="1"/>
</dbReference>
<feature type="compositionally biased region" description="Low complexity" evidence="1">
    <location>
        <begin position="746"/>
        <end position="761"/>
    </location>
</feature>
<dbReference type="CDD" id="cd01259">
    <property type="entry name" value="PH_APBB1IP"/>
    <property type="match status" value="1"/>
</dbReference>
<feature type="compositionally biased region" description="Pro residues" evidence="1">
    <location>
        <begin position="661"/>
        <end position="727"/>
    </location>
</feature>
<reference evidence="4 5" key="1">
    <citation type="submission" date="2022-05" db="EMBL/GenBank/DDBJ databases">
        <authorList>
            <consortium name="Genoscope - CEA"/>
            <person name="William W."/>
        </authorList>
    </citation>
    <scope>NUCLEOTIDE SEQUENCE [LARGE SCALE GENOMIC DNA]</scope>
</reference>
<feature type="compositionally biased region" description="Basic and acidic residues" evidence="1">
    <location>
        <begin position="632"/>
        <end position="647"/>
    </location>
</feature>
<feature type="compositionally biased region" description="Polar residues" evidence="1">
    <location>
        <begin position="461"/>
        <end position="472"/>
    </location>
</feature>
<comment type="caution">
    <text evidence="4">The sequence shown here is derived from an EMBL/GenBank/DDBJ whole genome shotgun (WGS) entry which is preliminary data.</text>
</comment>
<protein>
    <submittedName>
        <fullName evidence="4">Uncharacterized protein</fullName>
    </submittedName>
</protein>
<dbReference type="PANTHER" id="PTHR11243">
    <property type="entry name" value="GROWTH FACTOR RECEPTOR-BOUND PROTEIN"/>
    <property type="match status" value="1"/>
</dbReference>
<dbReference type="Pfam" id="PF21989">
    <property type="entry name" value="RA_2"/>
    <property type="match status" value="1"/>
</dbReference>
<dbReference type="InterPro" id="IPR001849">
    <property type="entry name" value="PH_domain"/>
</dbReference>
<dbReference type="SMART" id="SM00233">
    <property type="entry name" value="PH"/>
    <property type="match status" value="1"/>
</dbReference>
<dbReference type="Pfam" id="PF00169">
    <property type="entry name" value="PH"/>
    <property type="match status" value="1"/>
</dbReference>
<dbReference type="EMBL" id="CALNXK010000098">
    <property type="protein sequence ID" value="CAH3154145.1"/>
    <property type="molecule type" value="Genomic_DNA"/>
</dbReference>
<dbReference type="SMART" id="SM00314">
    <property type="entry name" value="RA"/>
    <property type="match status" value="1"/>
</dbReference>
<feature type="compositionally biased region" description="Polar residues" evidence="1">
    <location>
        <begin position="774"/>
        <end position="793"/>
    </location>
</feature>
<feature type="compositionally biased region" description="Acidic residues" evidence="1">
    <location>
        <begin position="581"/>
        <end position="590"/>
    </location>
</feature>
<dbReference type="Gene3D" id="2.30.29.30">
    <property type="entry name" value="Pleckstrin-homology domain (PH domain)/Phosphotyrosine-binding domain (PTB)"/>
    <property type="match status" value="1"/>
</dbReference>
<dbReference type="InterPro" id="IPR029071">
    <property type="entry name" value="Ubiquitin-like_domsf"/>
</dbReference>
<feature type="domain" description="PH" evidence="2">
    <location>
        <begin position="316"/>
        <end position="425"/>
    </location>
</feature>
<feature type="region of interest" description="Disordered" evidence="1">
    <location>
        <begin position="1"/>
        <end position="47"/>
    </location>
</feature>
<feature type="domain" description="Ras-associating" evidence="3">
    <location>
        <begin position="185"/>
        <end position="272"/>
    </location>
</feature>
<dbReference type="InterPro" id="IPR039665">
    <property type="entry name" value="PH_APBB1IP"/>
</dbReference>
<dbReference type="CDD" id="cd17112">
    <property type="entry name" value="RA_MRL_like"/>
    <property type="match status" value="1"/>
</dbReference>
<dbReference type="PANTHER" id="PTHR11243:SF23">
    <property type="entry name" value="LD06925P"/>
    <property type="match status" value="1"/>
</dbReference>